<feature type="region of interest" description="Disordered" evidence="11">
    <location>
        <begin position="240"/>
        <end position="274"/>
    </location>
</feature>
<accession>A0ABV5X4X1</accession>
<dbReference type="SUPFAM" id="SSF52540">
    <property type="entry name" value="P-loop containing nucleoside triphosphate hydrolases"/>
    <property type="match status" value="2"/>
</dbReference>
<feature type="domain" description="ABC transporter" evidence="12">
    <location>
        <begin position="276"/>
        <end position="478"/>
    </location>
</feature>
<reference evidence="13 14" key="1">
    <citation type="submission" date="2024-09" db="EMBL/GenBank/DDBJ databases">
        <authorList>
            <person name="Sun Q."/>
            <person name="Mori K."/>
        </authorList>
    </citation>
    <scope>NUCLEOTIDE SEQUENCE [LARGE SCALE GENOMIC DNA]</scope>
    <source>
        <strain evidence="13 14">JCM 11683</strain>
    </source>
</reference>
<evidence type="ECO:0000313" key="13">
    <source>
        <dbReference type="EMBL" id="MFB9777494.1"/>
    </source>
</evidence>
<keyword evidence="3" id="KW-0813">Transport</keyword>
<name>A0ABV5X4X1_9MICO</name>
<dbReference type="Pfam" id="PF00005">
    <property type="entry name" value="ABC_tran"/>
    <property type="match status" value="2"/>
</dbReference>
<evidence type="ECO:0000256" key="8">
    <source>
        <dbReference type="ARBA" id="ARBA00022967"/>
    </source>
</evidence>
<dbReference type="Proteomes" id="UP001589707">
    <property type="component" value="Unassembled WGS sequence"/>
</dbReference>
<comment type="similarity">
    <text evidence="2">Belongs to the ABC transporter superfamily.</text>
</comment>
<comment type="subcellular location">
    <subcellularLocation>
        <location evidence="1">Cell membrane</location>
        <topology evidence="1">Peripheral membrane protein</topology>
    </subcellularLocation>
</comment>
<keyword evidence="5" id="KW-0677">Repeat</keyword>
<evidence type="ECO:0000256" key="2">
    <source>
        <dbReference type="ARBA" id="ARBA00005417"/>
    </source>
</evidence>
<keyword evidence="14" id="KW-1185">Reference proteome</keyword>
<dbReference type="SMART" id="SM00382">
    <property type="entry name" value="AAA"/>
    <property type="match status" value="2"/>
</dbReference>
<dbReference type="InterPro" id="IPR017871">
    <property type="entry name" value="ABC_transporter-like_CS"/>
</dbReference>
<evidence type="ECO:0000259" key="12">
    <source>
        <dbReference type="PROSITE" id="PS50893"/>
    </source>
</evidence>
<gene>
    <name evidence="13" type="ORF">ACFFN1_14030</name>
</gene>
<evidence type="ECO:0000256" key="11">
    <source>
        <dbReference type="SAM" id="MobiDB-lite"/>
    </source>
</evidence>
<feature type="compositionally biased region" description="Polar residues" evidence="11">
    <location>
        <begin position="258"/>
        <end position="271"/>
    </location>
</feature>
<keyword evidence="8" id="KW-1278">Translocase</keyword>
<proteinExistence type="inferred from homology"/>
<dbReference type="PANTHER" id="PTHR43553:SF23">
    <property type="entry name" value="ABC TRANSPORTER ATP-BINDING COMPONENT"/>
    <property type="match status" value="1"/>
</dbReference>
<evidence type="ECO:0000256" key="3">
    <source>
        <dbReference type="ARBA" id="ARBA00022448"/>
    </source>
</evidence>
<dbReference type="InterPro" id="IPR015856">
    <property type="entry name" value="ABC_transpr_CbiO/EcfA_su"/>
</dbReference>
<dbReference type="EMBL" id="JBHMAU010000117">
    <property type="protein sequence ID" value="MFB9777494.1"/>
    <property type="molecule type" value="Genomic_DNA"/>
</dbReference>
<dbReference type="PROSITE" id="PS00211">
    <property type="entry name" value="ABC_TRANSPORTER_1"/>
    <property type="match status" value="1"/>
</dbReference>
<evidence type="ECO:0000256" key="4">
    <source>
        <dbReference type="ARBA" id="ARBA00022475"/>
    </source>
</evidence>
<evidence type="ECO:0000256" key="7">
    <source>
        <dbReference type="ARBA" id="ARBA00022840"/>
    </source>
</evidence>
<evidence type="ECO:0000256" key="10">
    <source>
        <dbReference type="ARBA" id="ARBA00025157"/>
    </source>
</evidence>
<dbReference type="GO" id="GO:0005524">
    <property type="term" value="F:ATP binding"/>
    <property type="evidence" value="ECO:0007669"/>
    <property type="project" value="UniProtKB-KW"/>
</dbReference>
<keyword evidence="6" id="KW-0547">Nucleotide-binding</keyword>
<keyword evidence="4" id="KW-1003">Cell membrane</keyword>
<dbReference type="InterPro" id="IPR050095">
    <property type="entry name" value="ECF_ABC_transporter_ATP-bd"/>
</dbReference>
<comment type="function">
    <text evidence="10">Probably part of an ABC transporter complex. Responsible for energy coupling to the transport system.</text>
</comment>
<feature type="domain" description="ABC transporter" evidence="12">
    <location>
        <begin position="2"/>
        <end position="241"/>
    </location>
</feature>
<evidence type="ECO:0000256" key="1">
    <source>
        <dbReference type="ARBA" id="ARBA00004202"/>
    </source>
</evidence>
<evidence type="ECO:0000256" key="5">
    <source>
        <dbReference type="ARBA" id="ARBA00022737"/>
    </source>
</evidence>
<keyword evidence="9" id="KW-0472">Membrane</keyword>
<evidence type="ECO:0000313" key="14">
    <source>
        <dbReference type="Proteomes" id="UP001589707"/>
    </source>
</evidence>
<dbReference type="InterPro" id="IPR027417">
    <property type="entry name" value="P-loop_NTPase"/>
</dbReference>
<dbReference type="InterPro" id="IPR003593">
    <property type="entry name" value="AAA+_ATPase"/>
</dbReference>
<sequence>MIAIADVSWAYAAAGAPTLHDIDLRVAPSEVVVLCGASGSGKSTLLRTMNGLVPHFHDGSLDGNITVAGLDVASSSLDELGRRTGTVLQHPRRQFFTSTVVDELSFALENFGTDPALIQARADAMMAQFGLSEMAARSLLSLSGGQQQRVAVASALGHEPGLLLLDEPSSNLSTEVIANLAAILAELRERGIGIVISEHRLHYLTGLADRFVLLENGRIAQEWYAAAFSALPQSVLAEHGLRGSTPPTPVTLPHAEATGSSITDDTTTAGSEQEGVELADVGCTIKGARVLEIASAQFPAGQVTAICGPNGAGKTTLTRIIAGLQPHTGTISLDGKRLNRRERLAQTAIVMQDVQRQLFTDSARAEIMLAATGGGRPAPTAEELDRLLDEFDLLPFADQHPLALSGGQQQRLVIAATRLARARIVIYDEPSSGVDRRHLDSIAAAIKHSAADGAVVLLVTHDEELLQRAADARLDLNPLT</sequence>
<evidence type="ECO:0000256" key="6">
    <source>
        <dbReference type="ARBA" id="ARBA00022741"/>
    </source>
</evidence>
<dbReference type="PROSITE" id="PS50893">
    <property type="entry name" value="ABC_TRANSPORTER_2"/>
    <property type="match status" value="2"/>
</dbReference>
<organism evidence="13 14">
    <name type="scientific">Brevibacterium otitidis</name>
    <dbReference type="NCBI Taxonomy" id="53364"/>
    <lineage>
        <taxon>Bacteria</taxon>
        <taxon>Bacillati</taxon>
        <taxon>Actinomycetota</taxon>
        <taxon>Actinomycetes</taxon>
        <taxon>Micrococcales</taxon>
        <taxon>Brevibacteriaceae</taxon>
        <taxon>Brevibacterium</taxon>
    </lineage>
</organism>
<protein>
    <submittedName>
        <fullName evidence="13">ABC transporter ATP-binding protein</fullName>
    </submittedName>
</protein>
<dbReference type="InterPro" id="IPR003439">
    <property type="entry name" value="ABC_transporter-like_ATP-bd"/>
</dbReference>
<keyword evidence="7 13" id="KW-0067">ATP-binding</keyword>
<dbReference type="CDD" id="cd03225">
    <property type="entry name" value="ABC_cobalt_CbiO_domain1"/>
    <property type="match status" value="1"/>
</dbReference>
<evidence type="ECO:0000256" key="9">
    <source>
        <dbReference type="ARBA" id="ARBA00023136"/>
    </source>
</evidence>
<dbReference type="PANTHER" id="PTHR43553">
    <property type="entry name" value="HEAVY METAL TRANSPORTER"/>
    <property type="match status" value="1"/>
</dbReference>
<dbReference type="RefSeq" id="WP_376841461.1">
    <property type="nucleotide sequence ID" value="NZ_JBHMAU010000117.1"/>
</dbReference>
<dbReference type="Gene3D" id="3.40.50.300">
    <property type="entry name" value="P-loop containing nucleotide triphosphate hydrolases"/>
    <property type="match status" value="2"/>
</dbReference>
<comment type="caution">
    <text evidence="13">The sequence shown here is derived from an EMBL/GenBank/DDBJ whole genome shotgun (WGS) entry which is preliminary data.</text>
</comment>